<accession>A0AAD4XVJ1</accession>
<dbReference type="PANTHER" id="PTHR37389:SF16">
    <property type="entry name" value="GLYCINE-RICH CELL WALL STRUCTURAL PROTEIN"/>
    <property type="match status" value="1"/>
</dbReference>
<proteinExistence type="predicted"/>
<sequence length="132" mass="13726">MGTGNIVRVFIVLGLLFAVVTLIASEVSAAKELAENTAEEETSAKNGLQDAKYGGYQGGSGYPGNGGYQGGGGNGGRYQGGRGGGRGRYRCRHGCCDRGGYYRGDCYNCCYSAAHAKAFTAETTTTTDNLKP</sequence>
<evidence type="ECO:0000313" key="3">
    <source>
        <dbReference type="Proteomes" id="UP001202328"/>
    </source>
</evidence>
<gene>
    <name evidence="2" type="ORF">MKW98_008512</name>
</gene>
<feature type="chain" id="PRO_5041913856" description="Glycine-rich protein" evidence="1">
    <location>
        <begin position="30"/>
        <end position="132"/>
    </location>
</feature>
<dbReference type="Proteomes" id="UP001202328">
    <property type="component" value="Unassembled WGS sequence"/>
</dbReference>
<keyword evidence="1" id="KW-0732">Signal</keyword>
<dbReference type="InterPro" id="IPR010800">
    <property type="entry name" value="GRP"/>
</dbReference>
<dbReference type="Pfam" id="PF07172">
    <property type="entry name" value="GRP"/>
    <property type="match status" value="1"/>
</dbReference>
<name>A0AAD4XVJ1_9MAGN</name>
<reference evidence="2" key="1">
    <citation type="submission" date="2022-04" db="EMBL/GenBank/DDBJ databases">
        <title>A functionally conserved STORR gene fusion in Papaver species that diverged 16.8 million years ago.</title>
        <authorList>
            <person name="Catania T."/>
        </authorList>
    </citation>
    <scope>NUCLEOTIDE SEQUENCE</scope>
    <source>
        <strain evidence="2">S-188037</strain>
    </source>
</reference>
<evidence type="ECO:0000313" key="2">
    <source>
        <dbReference type="EMBL" id="KAI3950067.1"/>
    </source>
</evidence>
<protein>
    <recommendedName>
        <fullName evidence="4">Glycine-rich protein</fullName>
    </recommendedName>
</protein>
<dbReference type="EMBL" id="JAJJMB010002922">
    <property type="protein sequence ID" value="KAI3950067.1"/>
    <property type="molecule type" value="Genomic_DNA"/>
</dbReference>
<evidence type="ECO:0000256" key="1">
    <source>
        <dbReference type="SAM" id="SignalP"/>
    </source>
</evidence>
<keyword evidence="3" id="KW-1185">Reference proteome</keyword>
<dbReference type="AlphaFoldDB" id="A0AAD4XVJ1"/>
<dbReference type="PANTHER" id="PTHR37389">
    <property type="entry name" value="NODULIN-24"/>
    <property type="match status" value="1"/>
</dbReference>
<feature type="signal peptide" evidence="1">
    <location>
        <begin position="1"/>
        <end position="29"/>
    </location>
</feature>
<organism evidence="2 3">
    <name type="scientific">Papaver atlanticum</name>
    <dbReference type="NCBI Taxonomy" id="357466"/>
    <lineage>
        <taxon>Eukaryota</taxon>
        <taxon>Viridiplantae</taxon>
        <taxon>Streptophyta</taxon>
        <taxon>Embryophyta</taxon>
        <taxon>Tracheophyta</taxon>
        <taxon>Spermatophyta</taxon>
        <taxon>Magnoliopsida</taxon>
        <taxon>Ranunculales</taxon>
        <taxon>Papaveraceae</taxon>
        <taxon>Papaveroideae</taxon>
        <taxon>Papaver</taxon>
    </lineage>
</organism>
<comment type="caution">
    <text evidence="2">The sequence shown here is derived from an EMBL/GenBank/DDBJ whole genome shotgun (WGS) entry which is preliminary data.</text>
</comment>
<evidence type="ECO:0008006" key="4">
    <source>
        <dbReference type="Google" id="ProtNLM"/>
    </source>
</evidence>